<sequence length="101" mass="10961">MLAASFTTVHAFEVDQLVIKPDAIYTVTFSKQSYQGSLDYELEMAQQNIMASVRADSLAHAKNELALSGERLANDARLADTAGGSTPNLAPWRASALRTFL</sequence>
<evidence type="ECO:0000313" key="2">
    <source>
        <dbReference type="Proteomes" id="UP000053718"/>
    </source>
</evidence>
<proteinExistence type="predicted"/>
<dbReference type="Proteomes" id="UP000053718">
    <property type="component" value="Unassembled WGS sequence"/>
</dbReference>
<accession>A0A094L350</accession>
<comment type="caution">
    <text evidence="1">The sequence shown here is derived from an EMBL/GenBank/DDBJ whole genome shotgun (WGS) entry which is preliminary data.</text>
</comment>
<dbReference type="EMBL" id="JPIN01000005">
    <property type="protein sequence ID" value="KFZ29078.1"/>
    <property type="molecule type" value="Genomic_DNA"/>
</dbReference>
<gene>
    <name evidence="1" type="ORF">IDAT_05215</name>
</gene>
<keyword evidence="2" id="KW-1185">Reference proteome</keyword>
<dbReference type="AlphaFoldDB" id="A0A094L350"/>
<reference evidence="1 2" key="1">
    <citation type="submission" date="2014-06" db="EMBL/GenBank/DDBJ databases">
        <title>Draft genome sequence of Idiomarina sp. MCCC 1A10513.</title>
        <authorList>
            <person name="Du J."/>
            <person name="Lai Q."/>
            <person name="Shao Z."/>
        </authorList>
    </citation>
    <scope>NUCLEOTIDE SEQUENCE [LARGE SCALE GENOMIC DNA]</scope>
    <source>
        <strain evidence="1 2">MCCC 1A10513</strain>
    </source>
</reference>
<protein>
    <submittedName>
        <fullName evidence="1">Uncharacterized protein</fullName>
    </submittedName>
</protein>
<evidence type="ECO:0000313" key="1">
    <source>
        <dbReference type="EMBL" id="KFZ29078.1"/>
    </source>
</evidence>
<organism evidence="1 2">
    <name type="scientific">Pseudidiomarina atlantica</name>
    <dbReference type="NCBI Taxonomy" id="1517416"/>
    <lineage>
        <taxon>Bacteria</taxon>
        <taxon>Pseudomonadati</taxon>
        <taxon>Pseudomonadota</taxon>
        <taxon>Gammaproteobacteria</taxon>
        <taxon>Alteromonadales</taxon>
        <taxon>Idiomarinaceae</taxon>
        <taxon>Pseudidiomarina</taxon>
    </lineage>
</organism>
<name>A0A094L350_9GAMM</name>